<feature type="transmembrane region" description="Helical" evidence="5">
    <location>
        <begin position="44"/>
        <end position="63"/>
    </location>
</feature>
<comment type="similarity">
    <text evidence="5">Belongs to the 4-toluene sulfonate uptake permease (TSUP) (TC 2.A.102) family.</text>
</comment>
<keyword evidence="2 5" id="KW-0812">Transmembrane</keyword>
<dbReference type="EMBL" id="MFUH01000011">
    <property type="protein sequence ID" value="OGI82155.1"/>
    <property type="molecule type" value="Genomic_DNA"/>
</dbReference>
<dbReference type="InterPro" id="IPR002781">
    <property type="entry name" value="TM_pro_TauE-like"/>
</dbReference>
<comment type="subcellular location">
    <subcellularLocation>
        <location evidence="5">Cell membrane</location>
        <topology evidence="5">Multi-pass membrane protein</topology>
    </subcellularLocation>
    <subcellularLocation>
        <location evidence="1">Membrane</location>
        <topology evidence="1">Multi-pass membrane protein</topology>
    </subcellularLocation>
</comment>
<keyword evidence="4 5" id="KW-0472">Membrane</keyword>
<evidence type="ECO:0000256" key="4">
    <source>
        <dbReference type="ARBA" id="ARBA00023136"/>
    </source>
</evidence>
<feature type="transmembrane region" description="Helical" evidence="5">
    <location>
        <begin position="75"/>
        <end position="92"/>
    </location>
</feature>
<evidence type="ECO:0000313" key="7">
    <source>
        <dbReference type="Proteomes" id="UP000179880"/>
    </source>
</evidence>
<evidence type="ECO:0000256" key="2">
    <source>
        <dbReference type="ARBA" id="ARBA00022692"/>
    </source>
</evidence>
<feature type="transmembrane region" description="Helical" evidence="5">
    <location>
        <begin position="180"/>
        <end position="201"/>
    </location>
</feature>
<reference evidence="6 7" key="1">
    <citation type="journal article" date="2016" name="Nat. Commun.">
        <title>Thousands of microbial genomes shed light on interconnected biogeochemical processes in an aquifer system.</title>
        <authorList>
            <person name="Anantharaman K."/>
            <person name="Brown C.T."/>
            <person name="Hug L.A."/>
            <person name="Sharon I."/>
            <person name="Castelle C.J."/>
            <person name="Probst A.J."/>
            <person name="Thomas B.C."/>
            <person name="Singh A."/>
            <person name="Wilkins M.J."/>
            <person name="Karaoz U."/>
            <person name="Brodie E.L."/>
            <person name="Williams K.H."/>
            <person name="Hubbard S.S."/>
            <person name="Banfield J.F."/>
        </authorList>
    </citation>
    <scope>NUCLEOTIDE SEQUENCE [LARGE SCALE GENOMIC DNA]</scope>
</reference>
<dbReference type="Proteomes" id="UP000179880">
    <property type="component" value="Unassembled WGS sequence"/>
</dbReference>
<feature type="transmembrane region" description="Helical" evidence="5">
    <location>
        <begin position="240"/>
        <end position="262"/>
    </location>
</feature>
<feature type="transmembrane region" description="Helical" evidence="5">
    <location>
        <begin position="7"/>
        <end position="32"/>
    </location>
</feature>
<feature type="transmembrane region" description="Helical" evidence="5">
    <location>
        <begin position="142"/>
        <end position="174"/>
    </location>
</feature>
<dbReference type="PANTHER" id="PTHR43701">
    <property type="entry name" value="MEMBRANE TRANSPORTER PROTEIN MJ0441-RELATED"/>
    <property type="match status" value="1"/>
</dbReference>
<organism evidence="6 7">
    <name type="scientific">Candidatus Nomurabacteria bacterium RIFCSPHIGHO2_02_FULL_42_24</name>
    <dbReference type="NCBI Taxonomy" id="1801757"/>
    <lineage>
        <taxon>Bacteria</taxon>
        <taxon>Candidatus Nomuraibacteriota</taxon>
    </lineage>
</organism>
<dbReference type="PANTHER" id="PTHR43701:SF2">
    <property type="entry name" value="MEMBRANE TRANSPORTER PROTEIN YJNA-RELATED"/>
    <property type="match status" value="1"/>
</dbReference>
<feature type="transmembrane region" description="Helical" evidence="5">
    <location>
        <begin position="98"/>
        <end position="116"/>
    </location>
</feature>
<dbReference type="AlphaFoldDB" id="A0A1F6WKA1"/>
<dbReference type="InterPro" id="IPR051598">
    <property type="entry name" value="TSUP/Inactive_protease-like"/>
</dbReference>
<keyword evidence="5" id="KW-1003">Cell membrane</keyword>
<sequence length="263" mass="27719">MISTFGFIILGLITGVVTGVTGASGVLIIVPILTSFVDLPLKTVLGTSLLVDVIVSISVSYAYARRGYVDIKSSAWILVGALLGAQAGSFVVAGVPKIFITVVLMVCMIFFGVNMWRSGVSRRPYTIITLPEHLAERLRRPLAMVLVGVLIGLATGVFGAGGGLAIFIALFSLLRLPVKTAVGTSTFLMLLTALSGVAGYIRYESLNWEIGLIIGIAAAVGGAASSWVADRVPDELLSRIIGAFFVFLALIMLALKVIMPLVF</sequence>
<evidence type="ECO:0000256" key="1">
    <source>
        <dbReference type="ARBA" id="ARBA00004141"/>
    </source>
</evidence>
<dbReference type="Pfam" id="PF01925">
    <property type="entry name" value="TauE"/>
    <property type="match status" value="1"/>
</dbReference>
<accession>A0A1F6WKA1</accession>
<evidence type="ECO:0000313" key="6">
    <source>
        <dbReference type="EMBL" id="OGI82155.1"/>
    </source>
</evidence>
<gene>
    <name evidence="6" type="ORF">A3B93_00660</name>
</gene>
<proteinExistence type="inferred from homology"/>
<keyword evidence="3 5" id="KW-1133">Transmembrane helix</keyword>
<dbReference type="GO" id="GO:0005886">
    <property type="term" value="C:plasma membrane"/>
    <property type="evidence" value="ECO:0007669"/>
    <property type="project" value="UniProtKB-SubCell"/>
</dbReference>
<protein>
    <recommendedName>
        <fullName evidence="5">Probable membrane transporter protein</fullName>
    </recommendedName>
</protein>
<evidence type="ECO:0000256" key="5">
    <source>
        <dbReference type="RuleBase" id="RU363041"/>
    </source>
</evidence>
<comment type="caution">
    <text evidence="6">The sequence shown here is derived from an EMBL/GenBank/DDBJ whole genome shotgun (WGS) entry which is preliminary data.</text>
</comment>
<feature type="transmembrane region" description="Helical" evidence="5">
    <location>
        <begin position="208"/>
        <end position="228"/>
    </location>
</feature>
<name>A0A1F6WKA1_9BACT</name>
<evidence type="ECO:0000256" key="3">
    <source>
        <dbReference type="ARBA" id="ARBA00022989"/>
    </source>
</evidence>